<accession>A0ABN4BDX1</accession>
<protein>
    <submittedName>
        <fullName evidence="1">Uncharacterized protein</fullName>
    </submittedName>
</protein>
<dbReference type="Proteomes" id="UP000017590">
    <property type="component" value="Chromosome"/>
</dbReference>
<dbReference type="RefSeq" id="WP_023161870.1">
    <property type="nucleotide sequence ID" value="NC_022592.1"/>
</dbReference>
<evidence type="ECO:0000313" key="2">
    <source>
        <dbReference type="Proteomes" id="UP000017590"/>
    </source>
</evidence>
<gene>
    <name evidence="1" type="ORF">CAETHG_0519</name>
</gene>
<keyword evidence="2" id="KW-1185">Reference proteome</keyword>
<dbReference type="EMBL" id="CP006763">
    <property type="protein sequence ID" value="AGY74748.1"/>
    <property type="molecule type" value="Genomic_DNA"/>
</dbReference>
<name>A0ABN4BDX1_9CLOT</name>
<evidence type="ECO:0000313" key="1">
    <source>
        <dbReference type="EMBL" id="AGY74748.1"/>
    </source>
</evidence>
<organism evidence="1 2">
    <name type="scientific">Clostridium autoethanogenum DSM 10061</name>
    <dbReference type="NCBI Taxonomy" id="1341692"/>
    <lineage>
        <taxon>Bacteria</taxon>
        <taxon>Bacillati</taxon>
        <taxon>Bacillota</taxon>
        <taxon>Clostridia</taxon>
        <taxon>Eubacteriales</taxon>
        <taxon>Clostridiaceae</taxon>
        <taxon>Clostridium</taxon>
    </lineage>
</organism>
<proteinExistence type="predicted"/>
<reference evidence="2" key="1">
    <citation type="journal article" date="2014" name="Biotechnol. Biofuels">
        <title>Comparison of single-molecule sequencing and hybrid approaches for finishing the genome of Clostridium autoethanogenum and analysis of CRISPR systems in industrial relevant Clostridia.</title>
        <authorList>
            <person name="Brown S.D."/>
            <person name="Nagaraju S."/>
            <person name="Utturkar S."/>
            <person name="De Tissera S."/>
            <person name="Segovia S."/>
            <person name="Mitchell W."/>
            <person name="Land M.L."/>
            <person name="Dassanayake A."/>
            <person name="Kopke M."/>
        </authorList>
    </citation>
    <scope>NUCLEOTIDE SEQUENCE [LARGE SCALE GENOMIC DNA]</scope>
    <source>
        <strain evidence="2">DSM 10061</strain>
    </source>
</reference>
<sequence>MLLVCGEENSESAFNGIISTYKLILSNQKWTDRGQLVVPGVLNKGDILSTDYLICAEKMGSNI</sequence>